<feature type="compositionally biased region" description="Basic and acidic residues" evidence="1">
    <location>
        <begin position="13"/>
        <end position="28"/>
    </location>
</feature>
<evidence type="ECO:0000256" key="1">
    <source>
        <dbReference type="SAM" id="MobiDB-lite"/>
    </source>
</evidence>
<protein>
    <submittedName>
        <fullName evidence="2">Uncharacterized protein</fullName>
    </submittedName>
</protein>
<feature type="compositionally biased region" description="Low complexity" evidence="1">
    <location>
        <begin position="1"/>
        <end position="12"/>
    </location>
</feature>
<proteinExistence type="predicted"/>
<gene>
    <name evidence="2" type="ORF">LECACI_7A001358</name>
</gene>
<evidence type="ECO:0000313" key="2">
    <source>
        <dbReference type="EMBL" id="CAK3832178.1"/>
    </source>
</evidence>
<dbReference type="Pfam" id="PF07173">
    <property type="entry name" value="GRDP-like"/>
    <property type="match status" value="1"/>
</dbReference>
<dbReference type="PANTHER" id="PTHR34365:SF7">
    <property type="entry name" value="GLYCINE-RICH DOMAIN-CONTAINING PROTEIN 1"/>
    <property type="match status" value="1"/>
</dbReference>
<sequence length="770" mass="84954">MPNRLSKLFSSSEAKEKEALAETDRNRSNDSPPPGYQEQPPDYDRENILNPPDITAGFNNLHISESKNGFPQPEEAIAHLKVLECFYRLKQSVGSRDGLFGINDKVVTGHGLPQTDNISELLANLAEKRWAIYLQRAVDRFEVWWNAVTPNARMIDRGTLERSGKAGTLLKPAHMNGQAIMLDMTNIPPADVLMVWHSYMLNPRAYLEDCIRYGRMPLWHTPMPWQVVSQCINSETFAFEATPEAQASFTSLTGLPWHNLEDVNSKRVICPSCNMQDNWAAWTTCFDYAPSTQITNEKVLGGVIDDMLSSGRGFCDKDFRLQCRNCLERFTHERLRSGKFCNDMKKLIHDDVPLGGTCLGHEGIPYTAFGKRDITSEVVNVVCNDLFKKGLSQTIISKQASSTQTVNEIRDAVEAAMNDRAYMRKVRSSHSYRMQRSERIGVRKIMSRYWENSSPFALDLVGAVIRQGSFVEKMHNIDWLHSPALPSTMARLIKKYQVFLQIMASTPTRMAVPTLDVDLAWHTHQLSPHEYMKFTVELTRQFIDHDDKVAETKLNDSFAWTSKTYQRMTGQPYSECTCWYCEAIRESHTSTASRLFSTTSARAEEMLHSSSQDPRKSVHISAHNAIRPRDASDPIYSRESKARAAELEKHYLKACERAKKKGRPVPKRDDYYYSDAWGYPVYIPAYSPYVGFIPYAPMYYPVTPGCMAVGAGAIGNCCAGTCGGGVAAGACGAGGCAGGAAGGCGGGGGGGGCGGGGGGGGGGCGGGGGG</sequence>
<evidence type="ECO:0000313" key="3">
    <source>
        <dbReference type="Proteomes" id="UP001296104"/>
    </source>
</evidence>
<keyword evidence="3" id="KW-1185">Reference proteome</keyword>
<dbReference type="Proteomes" id="UP001296104">
    <property type="component" value="Unassembled WGS sequence"/>
</dbReference>
<organism evidence="2 3">
    <name type="scientific">Lecanosticta acicola</name>
    <dbReference type="NCBI Taxonomy" id="111012"/>
    <lineage>
        <taxon>Eukaryota</taxon>
        <taxon>Fungi</taxon>
        <taxon>Dikarya</taxon>
        <taxon>Ascomycota</taxon>
        <taxon>Pezizomycotina</taxon>
        <taxon>Dothideomycetes</taxon>
        <taxon>Dothideomycetidae</taxon>
        <taxon>Mycosphaerellales</taxon>
        <taxon>Mycosphaerellaceae</taxon>
        <taxon>Lecanosticta</taxon>
    </lineage>
</organism>
<dbReference type="EMBL" id="CAVMBE010000005">
    <property type="protein sequence ID" value="CAK3832178.1"/>
    <property type="molecule type" value="Genomic_DNA"/>
</dbReference>
<reference evidence="2" key="1">
    <citation type="submission" date="2023-11" db="EMBL/GenBank/DDBJ databases">
        <authorList>
            <person name="Alioto T."/>
            <person name="Alioto T."/>
            <person name="Gomez Garrido J."/>
        </authorList>
    </citation>
    <scope>NUCLEOTIDE SEQUENCE</scope>
</reference>
<dbReference type="PANTHER" id="PTHR34365">
    <property type="entry name" value="ENOLASE (DUF1399)"/>
    <property type="match status" value="1"/>
</dbReference>
<feature type="region of interest" description="Disordered" evidence="1">
    <location>
        <begin position="1"/>
        <end position="48"/>
    </location>
</feature>
<dbReference type="InterPro" id="IPR009836">
    <property type="entry name" value="GRDP-like"/>
</dbReference>
<dbReference type="AlphaFoldDB" id="A0AAI9E7V8"/>
<comment type="caution">
    <text evidence="2">The sequence shown here is derived from an EMBL/GenBank/DDBJ whole genome shotgun (WGS) entry which is preliminary data.</text>
</comment>
<name>A0AAI9E7V8_9PEZI</name>
<accession>A0AAI9E7V8</accession>